<reference evidence="1 2" key="1">
    <citation type="journal article" date="2018" name="IMA Fungus">
        <title>IMA Genome-F 9: Draft genome sequence of Annulohypoxylon stygium, Aspergillus mulundensis, Berkeleyomyces basicola (syn. Thielaviopsis basicola), Ceratocystis smalleyi, two Cercospora beticola strains, Coleophoma cylindrospora, Fusarium fracticaudum, Phialophora cf. hyalina, and Morchella septimelata.</title>
        <authorList>
            <person name="Wingfield B.D."/>
            <person name="Bills G.F."/>
            <person name="Dong Y."/>
            <person name="Huang W."/>
            <person name="Nel W.J."/>
            <person name="Swalarsk-Parry B.S."/>
            <person name="Vaghefi N."/>
            <person name="Wilken P.M."/>
            <person name="An Z."/>
            <person name="de Beer Z.W."/>
            <person name="De Vos L."/>
            <person name="Chen L."/>
            <person name="Duong T.A."/>
            <person name="Gao Y."/>
            <person name="Hammerbacher A."/>
            <person name="Kikkert J.R."/>
            <person name="Li Y."/>
            <person name="Li H."/>
            <person name="Li K."/>
            <person name="Li Q."/>
            <person name="Liu X."/>
            <person name="Ma X."/>
            <person name="Naidoo K."/>
            <person name="Pethybridge S.J."/>
            <person name="Sun J."/>
            <person name="Steenkamp E.T."/>
            <person name="van der Nest M.A."/>
            <person name="van Wyk S."/>
            <person name="Wingfield M.J."/>
            <person name="Xiong C."/>
            <person name="Yue Q."/>
            <person name="Zhang X."/>
        </authorList>
    </citation>
    <scope>NUCLEOTIDE SEQUENCE [LARGE SCALE GENOMIC DNA]</scope>
    <source>
        <strain evidence="1 2">BP5796</strain>
    </source>
</reference>
<comment type="caution">
    <text evidence="1">The sequence shown here is derived from an EMBL/GenBank/DDBJ whole genome shotgun (WGS) entry which is preliminary data.</text>
</comment>
<evidence type="ECO:0000313" key="1">
    <source>
        <dbReference type="EMBL" id="RDW91697.1"/>
    </source>
</evidence>
<keyword evidence="2" id="KW-1185">Reference proteome</keyword>
<accession>A0A3D8SZE5</accession>
<gene>
    <name evidence="1" type="ORF">BP5796_02862</name>
</gene>
<dbReference type="Proteomes" id="UP000256328">
    <property type="component" value="Unassembled WGS sequence"/>
</dbReference>
<dbReference type="AlphaFoldDB" id="A0A3D8SZE5"/>
<organism evidence="1 2">
    <name type="scientific">Coleophoma crateriformis</name>
    <dbReference type="NCBI Taxonomy" id="565419"/>
    <lineage>
        <taxon>Eukaryota</taxon>
        <taxon>Fungi</taxon>
        <taxon>Dikarya</taxon>
        <taxon>Ascomycota</taxon>
        <taxon>Pezizomycotina</taxon>
        <taxon>Leotiomycetes</taxon>
        <taxon>Helotiales</taxon>
        <taxon>Dermateaceae</taxon>
        <taxon>Coleophoma</taxon>
    </lineage>
</organism>
<sequence>MPSYESNDFNSNGPSAFISVSQGFSVCADQPYTIQGFFRTAQLSNIGSCGVMLCALWTSNQGDSPGGYCSSYTQLSDSYAGISGTYPPNPNADAKTGGSMFVSVSCEITDSSLPAYGSVLLDDITLINQDFPVAAPVPNPSPTTACAPISISTSLPTCTAAPGSSSGGGGGSVSTNQLQSATRHAYTVLGDIAIMSSTLSFLVPLYQQRISDAQNAISNTQSGTTGGDATIRELNMIIYFSQDSLAKLTPAYTTAQQAVADMQTLLDDISAFQ</sequence>
<evidence type="ECO:0000313" key="2">
    <source>
        <dbReference type="Proteomes" id="UP000256328"/>
    </source>
</evidence>
<dbReference type="EMBL" id="PDLN01000003">
    <property type="protein sequence ID" value="RDW91697.1"/>
    <property type="molecule type" value="Genomic_DNA"/>
</dbReference>
<protein>
    <submittedName>
        <fullName evidence="1">Uncharacterized protein</fullName>
    </submittedName>
</protein>
<proteinExistence type="predicted"/>
<name>A0A3D8SZE5_9HELO</name>